<evidence type="ECO:0000256" key="2">
    <source>
        <dbReference type="PROSITE-ProRule" id="PRU00235"/>
    </source>
</evidence>
<dbReference type="Pfam" id="PF12796">
    <property type="entry name" value="Ank_2"/>
    <property type="match status" value="1"/>
</dbReference>
<dbReference type="OrthoDB" id="1893551at2759"/>
<feature type="region of interest" description="Disordered" evidence="3">
    <location>
        <begin position="1602"/>
        <end position="1662"/>
    </location>
</feature>
<dbReference type="CDD" id="cd18500">
    <property type="entry name" value="BACK_IBtk"/>
    <property type="match status" value="1"/>
</dbReference>
<evidence type="ECO:0000313" key="5">
    <source>
        <dbReference type="EMBL" id="TDL26497.1"/>
    </source>
</evidence>
<evidence type="ECO:0000313" key="6">
    <source>
        <dbReference type="Proteomes" id="UP000294933"/>
    </source>
</evidence>
<dbReference type="PROSITE" id="PS50097">
    <property type="entry name" value="BTB"/>
    <property type="match status" value="1"/>
</dbReference>
<feature type="compositionally biased region" description="Polar residues" evidence="3">
    <location>
        <begin position="1516"/>
        <end position="1527"/>
    </location>
</feature>
<dbReference type="PROSITE" id="PS50012">
    <property type="entry name" value="RCC1_3"/>
    <property type="match status" value="2"/>
</dbReference>
<dbReference type="Gene3D" id="3.30.710.10">
    <property type="entry name" value="Potassium Channel Kv1.1, Chain A"/>
    <property type="match status" value="1"/>
</dbReference>
<dbReference type="InterPro" id="IPR002110">
    <property type="entry name" value="Ankyrin_rpt"/>
</dbReference>
<proteinExistence type="predicted"/>
<dbReference type="InterPro" id="IPR000210">
    <property type="entry name" value="BTB/POZ_dom"/>
</dbReference>
<feature type="region of interest" description="Disordered" evidence="3">
    <location>
        <begin position="28"/>
        <end position="76"/>
    </location>
</feature>
<dbReference type="PANTHER" id="PTHR22872:SF2">
    <property type="entry name" value="INHIBITOR OF BRUTON TYROSINE KINASE"/>
    <property type="match status" value="1"/>
</dbReference>
<gene>
    <name evidence="5" type="ORF">BD410DRAFT_522344</name>
</gene>
<accession>A0A4Y7QFS5</accession>
<dbReference type="InterPro" id="IPR051625">
    <property type="entry name" value="Signaling_Regulatory_Domain"/>
</dbReference>
<dbReference type="EMBL" id="ML170161">
    <property type="protein sequence ID" value="TDL26497.1"/>
    <property type="molecule type" value="Genomic_DNA"/>
</dbReference>
<dbReference type="SUPFAM" id="SSF54695">
    <property type="entry name" value="POZ domain"/>
    <property type="match status" value="1"/>
</dbReference>
<dbReference type="InterPro" id="IPR011333">
    <property type="entry name" value="SKP1/BTB/POZ_sf"/>
</dbReference>
<feature type="compositionally biased region" description="Low complexity" evidence="3">
    <location>
        <begin position="1493"/>
        <end position="1507"/>
    </location>
</feature>
<dbReference type="SUPFAM" id="SSF50985">
    <property type="entry name" value="RCC1/BLIP-II"/>
    <property type="match status" value="1"/>
</dbReference>
<dbReference type="PANTHER" id="PTHR22872">
    <property type="entry name" value="BTK-BINDING PROTEIN-RELATED"/>
    <property type="match status" value="1"/>
</dbReference>
<keyword evidence="6" id="KW-1185">Reference proteome</keyword>
<evidence type="ECO:0000256" key="3">
    <source>
        <dbReference type="SAM" id="MobiDB-lite"/>
    </source>
</evidence>
<dbReference type="SUPFAM" id="SSF48403">
    <property type="entry name" value="Ankyrin repeat"/>
    <property type="match status" value="1"/>
</dbReference>
<evidence type="ECO:0000259" key="4">
    <source>
        <dbReference type="PROSITE" id="PS50097"/>
    </source>
</evidence>
<organism evidence="5 6">
    <name type="scientific">Rickenella mellea</name>
    <dbReference type="NCBI Taxonomy" id="50990"/>
    <lineage>
        <taxon>Eukaryota</taxon>
        <taxon>Fungi</taxon>
        <taxon>Dikarya</taxon>
        <taxon>Basidiomycota</taxon>
        <taxon>Agaricomycotina</taxon>
        <taxon>Agaricomycetes</taxon>
        <taxon>Hymenochaetales</taxon>
        <taxon>Rickenellaceae</taxon>
        <taxon>Rickenella</taxon>
    </lineage>
</organism>
<dbReference type="Pfam" id="PF13540">
    <property type="entry name" value="RCC1_2"/>
    <property type="match status" value="1"/>
</dbReference>
<feature type="compositionally biased region" description="Basic and acidic residues" evidence="3">
    <location>
        <begin position="226"/>
        <end position="258"/>
    </location>
</feature>
<feature type="compositionally biased region" description="Low complexity" evidence="3">
    <location>
        <begin position="1285"/>
        <end position="1301"/>
    </location>
</feature>
<feature type="compositionally biased region" description="Polar residues" evidence="3">
    <location>
        <begin position="50"/>
        <end position="65"/>
    </location>
</feature>
<evidence type="ECO:0000256" key="1">
    <source>
        <dbReference type="ARBA" id="ARBA00022737"/>
    </source>
</evidence>
<feature type="region of interest" description="Disordered" evidence="3">
    <location>
        <begin position="226"/>
        <end position="268"/>
    </location>
</feature>
<dbReference type="InterPro" id="IPR009091">
    <property type="entry name" value="RCC1/BLIP-II"/>
</dbReference>
<sequence>MTSLHAYYLLRNQQAFQRLLESSIRAHSSSGSSSAYSNNNTSSGSAKEGTLSTSGGRSWSRPSPLSTGSTGGGGGGGGGVCDVNAKDWLGRTVLHLAVSSTDAASLSYVRLLLLHPRIDINILDAESHWSALHRALYVGNLPACLLLLQRPEIDTSLKDLEGYTAYDLYNSTVEGTKPKPCDGGVGELFTWGTNRNATLGTGDSSDRTYPDQIAIFSSEVKRGGFVRRDVPGDTRRNAGSRKEGGARKVDLGVEKRGEDEADDEEEEETRKLLTVRFLPVGVRCVGMGRLHTVVVTTESRGNLRLCGFGGGGRLGPGNQHTQYALVPLSSQHNATLSGNIKHGVTVNANVRQFNENVTITRVALGQDHTLALSAAGDVWSWGLGRFGQLGYAVEPPSADGSSSSTLHPFTSSSSTNSNAATTTTTSIGTIAAGAAGLIAEDPIQSTPKRIYGALRKSVVVGIACCKTASACWTDEGELFTWGLNSGQLGYERVGSGSGSSSSSVQITPRKVTHVTDGILGVAISDSTMAVLLETKDVICFWNDRHFKINFPANTFPVGIHAYHHAPQSTSITKVVNCEDMFAALSTNGELFTFQPPSPAVTAASAAAHVSTSAPTSETKEKMMIRPQRVWALRKQFSAVKDVAISSDGSIILCTESGHVYIRSRSSFSTSASSTAKSYKFHRVPYLQRVVAVNVNSTGAYAALRVDAVPKLIRVLGNTPAEDLGMVQPYLRYRRLVDGGLGLGCAAESSEGSEMAVPTSFVNNKNTATETPTETSPSTPTATVTATPPSPDNDPDEDTEDTAIQRDIKSVIQLCDLLLQDKHSKKTREGRGIFDGDRGSFGADLLVRVVPNDAKGKGKGSGNDGGNGGGGIELPVHRTILAARCSTLGGVLLGQSAKDANITMTFSDPHHHPHPRPHSLHTSLHQLPVLTVSGCHPLSVLLLLMFLYSDELLAVWDRRLGLAVEPHLKSLNINPAQIKRELQALGKLLSLPHLSKAVGSAVKYVPTPSVAEDLQALFDSAQQNHDLRSSVTSLSSYPLILAAPPDTILELSDRRVCCHSPILRSRSPFFASFFDDEDWTIKRWNNHHTITVNLKHLDWRVMSFVLRYVYGGQGEDMFETLDFVHSMDDVLDFLFKVMAAASELLLDRLSLICSAVILRFVNINNVCSILVEATYYHATQLVQSLQPYMACNMETLLESRMLDDLPHDVIKNFSASLRILQAQKSPIARSDRIINKAMDTYADWLAQQDIPQPVVRAASNRGPIHSSPKLSPVSPGRMSRRQSLGMTAMSLPPSASSPLITPQPLARTSSSNSIAHNTDDLFTMDEHEAIPSLNLEPTLKPQSTFDLPEVPPPQTPPSSGPWKRKPADVPRVDMKAIMAEAEGIKIPQASAIERIVGFSVPDSGTSVKVVGKTSQRERRKMLASSSTDLPEPPLMKRQSSSKADSPWRLPVTPNPSLPLVTSPLSPEAKTPAEPSTGGSNRTTKDGVGSLAPNSRRPAASKPSTPPAKVRSEMGPTFNPSRQSPTARGSMTPRRVVWTAPPVLSLPDPPPPPSSPLSFLTIQKQQLDQGLNPVNVKKSLKEIQEEEQARQAEEEFMRWWAAEEQRVQQESQVSVHASQTDEKTSKKPPRRKKNASSRGVPSNVTSNQGNLRKSSTNSKGRPST</sequence>
<dbReference type="VEuPathDB" id="FungiDB:BD410DRAFT_522344"/>
<protein>
    <recommendedName>
        <fullName evidence="4">BTB domain-containing protein</fullName>
    </recommendedName>
</protein>
<feature type="region of interest" description="Disordered" evidence="3">
    <location>
        <begin position="1400"/>
        <end position="1556"/>
    </location>
</feature>
<reference evidence="5 6" key="1">
    <citation type="submission" date="2018-06" db="EMBL/GenBank/DDBJ databases">
        <title>A transcriptomic atlas of mushroom development highlights an independent origin of complex multicellularity.</title>
        <authorList>
            <consortium name="DOE Joint Genome Institute"/>
            <person name="Krizsan K."/>
            <person name="Almasi E."/>
            <person name="Merenyi Z."/>
            <person name="Sahu N."/>
            <person name="Viragh M."/>
            <person name="Koszo T."/>
            <person name="Mondo S."/>
            <person name="Kiss B."/>
            <person name="Balint B."/>
            <person name="Kues U."/>
            <person name="Barry K."/>
            <person name="Hegedus J.C."/>
            <person name="Henrissat B."/>
            <person name="Johnson J."/>
            <person name="Lipzen A."/>
            <person name="Ohm R."/>
            <person name="Nagy I."/>
            <person name="Pangilinan J."/>
            <person name="Yan J."/>
            <person name="Xiong Y."/>
            <person name="Grigoriev I.V."/>
            <person name="Hibbett D.S."/>
            <person name="Nagy L.G."/>
        </authorList>
    </citation>
    <scope>NUCLEOTIDE SEQUENCE [LARGE SCALE GENOMIC DNA]</scope>
    <source>
        <strain evidence="5 6">SZMC22713</strain>
    </source>
</reference>
<feature type="domain" description="BTB" evidence="4">
    <location>
        <begin position="1044"/>
        <end position="1112"/>
    </location>
</feature>
<feature type="repeat" description="RCC1" evidence="2">
    <location>
        <begin position="186"/>
        <end position="242"/>
    </location>
</feature>
<dbReference type="PRINTS" id="PR00633">
    <property type="entry name" value="RCCNDNSATION"/>
</dbReference>
<feature type="compositionally biased region" description="Low complexity" evidence="3">
    <location>
        <begin position="1456"/>
        <end position="1465"/>
    </location>
</feature>
<dbReference type="STRING" id="50990.A0A4Y7QFS5"/>
<feature type="region of interest" description="Disordered" evidence="3">
    <location>
        <begin position="1257"/>
        <end position="1315"/>
    </location>
</feature>
<feature type="compositionally biased region" description="Polar residues" evidence="3">
    <location>
        <begin position="1305"/>
        <end position="1315"/>
    </location>
</feature>
<feature type="compositionally biased region" description="Basic residues" evidence="3">
    <location>
        <begin position="1624"/>
        <end position="1633"/>
    </location>
</feature>
<dbReference type="Pfam" id="PF00651">
    <property type="entry name" value="BTB"/>
    <property type="match status" value="1"/>
</dbReference>
<feature type="region of interest" description="Disordered" evidence="3">
    <location>
        <begin position="400"/>
        <end position="420"/>
    </location>
</feature>
<dbReference type="Proteomes" id="UP000294933">
    <property type="component" value="Unassembled WGS sequence"/>
</dbReference>
<dbReference type="InterPro" id="IPR036770">
    <property type="entry name" value="Ankyrin_rpt-contain_sf"/>
</dbReference>
<feature type="compositionally biased region" description="Low complexity" evidence="3">
    <location>
        <begin position="766"/>
        <end position="786"/>
    </location>
</feature>
<feature type="region of interest" description="Disordered" evidence="3">
    <location>
        <begin position="763"/>
        <end position="800"/>
    </location>
</feature>
<feature type="compositionally biased region" description="Low complexity" evidence="3">
    <location>
        <begin position="28"/>
        <end position="46"/>
    </location>
</feature>
<name>A0A4Y7QFS5_9AGAM</name>
<dbReference type="CDD" id="cd18186">
    <property type="entry name" value="BTB_POZ_ZBTB_KLHL-like"/>
    <property type="match status" value="1"/>
</dbReference>
<dbReference type="InterPro" id="IPR000408">
    <property type="entry name" value="Reg_chr_condens"/>
</dbReference>
<dbReference type="Gene3D" id="2.130.10.30">
    <property type="entry name" value="Regulator of chromosome condensation 1/beta-lactamase-inhibitor protein II"/>
    <property type="match status" value="2"/>
</dbReference>
<feature type="compositionally biased region" description="Low complexity" evidence="3">
    <location>
        <begin position="401"/>
        <end position="420"/>
    </location>
</feature>
<keyword evidence="1" id="KW-0677">Repeat</keyword>
<dbReference type="SMART" id="SM00225">
    <property type="entry name" value="BTB"/>
    <property type="match status" value="1"/>
</dbReference>
<dbReference type="Gene3D" id="1.25.40.20">
    <property type="entry name" value="Ankyrin repeat-containing domain"/>
    <property type="match status" value="1"/>
</dbReference>
<feature type="repeat" description="RCC1" evidence="2">
    <location>
        <begin position="376"/>
        <end position="443"/>
    </location>
</feature>
<feature type="region of interest" description="Disordered" evidence="3">
    <location>
        <begin position="1336"/>
        <end position="1366"/>
    </location>
</feature>
<dbReference type="Pfam" id="PF00415">
    <property type="entry name" value="RCC1"/>
    <property type="match status" value="1"/>
</dbReference>
<feature type="compositionally biased region" description="Pro residues" evidence="3">
    <location>
        <begin position="1348"/>
        <end position="1358"/>
    </location>
</feature>
<feature type="compositionally biased region" description="Polar residues" evidence="3">
    <location>
        <begin position="1634"/>
        <end position="1662"/>
    </location>
</feature>